<evidence type="ECO:0000256" key="1">
    <source>
        <dbReference type="SAM" id="MobiDB-lite"/>
    </source>
</evidence>
<dbReference type="Gramene" id="OPUNC12G09050.1">
    <property type="protein sequence ID" value="OPUNC12G09050.1"/>
    <property type="gene ID" value="OPUNC12G09050"/>
</dbReference>
<dbReference type="Proteomes" id="UP000026962">
    <property type="component" value="Chromosome 12"/>
</dbReference>
<dbReference type="HOGENOM" id="CLU_837802_0_0_1"/>
<proteinExistence type="predicted"/>
<evidence type="ECO:0000313" key="2">
    <source>
        <dbReference type="EnsemblPlants" id="OPUNC12G09050.1"/>
    </source>
</evidence>
<name>A0A0E0MLU6_ORYPU</name>
<reference evidence="2" key="1">
    <citation type="submission" date="2015-04" db="UniProtKB">
        <authorList>
            <consortium name="EnsemblPlants"/>
        </authorList>
    </citation>
    <scope>IDENTIFICATION</scope>
</reference>
<sequence>MDAPGRPTGGPMVDDSHATLETLEAPGKGKDPAVTPDLAAKKKKPMGSSGSPGTPRVMTRAAVATAMALGVMGAPAKTMPLVRLRDRGSWFARFGGPPGQATATQARLGALGGASGPEAAGRTTGDLGKPGVDARARMAGDASGQGADGGVVGGGDDAAVPPHHRPGKEPVDEDEENMEEIMCQPHALPSTHYVSPRQAAWFEGGKAEKDAMKMRFDDAADKADSTAMLPTVWCSWVAVRHAVKIVDCSTAKSEMLWSVFDNITKIEKIQRARVNFQWQKEAKVGQHREKELWGQLRKDKDEWERSKCEATEWKKLVDQAEAAGGQAQIVDL</sequence>
<accession>A0A0E0MLU6</accession>
<feature type="region of interest" description="Disordered" evidence="1">
    <location>
        <begin position="1"/>
        <end position="56"/>
    </location>
</feature>
<feature type="compositionally biased region" description="Gly residues" evidence="1">
    <location>
        <begin position="146"/>
        <end position="156"/>
    </location>
</feature>
<protein>
    <submittedName>
        <fullName evidence="2">Uncharacterized protein</fullName>
    </submittedName>
</protein>
<dbReference type="OMA" id="CPHALPW"/>
<dbReference type="EnsemblPlants" id="OPUNC12G09050.1">
    <property type="protein sequence ID" value="OPUNC12G09050.1"/>
    <property type="gene ID" value="OPUNC12G09050"/>
</dbReference>
<reference evidence="2" key="2">
    <citation type="submission" date="2018-05" db="EMBL/GenBank/DDBJ databases">
        <title>OpunRS2 (Oryza punctata Reference Sequence Version 2).</title>
        <authorList>
            <person name="Zhang J."/>
            <person name="Kudrna D."/>
            <person name="Lee S."/>
            <person name="Talag J."/>
            <person name="Welchert J."/>
            <person name="Wing R.A."/>
        </authorList>
    </citation>
    <scope>NUCLEOTIDE SEQUENCE [LARGE SCALE GENOMIC DNA]</scope>
</reference>
<feature type="region of interest" description="Disordered" evidence="1">
    <location>
        <begin position="139"/>
        <end position="171"/>
    </location>
</feature>
<dbReference type="AlphaFoldDB" id="A0A0E0MLU6"/>
<feature type="compositionally biased region" description="Low complexity" evidence="1">
    <location>
        <begin position="46"/>
        <end position="56"/>
    </location>
</feature>
<keyword evidence="3" id="KW-1185">Reference proteome</keyword>
<evidence type="ECO:0000313" key="3">
    <source>
        <dbReference type="Proteomes" id="UP000026962"/>
    </source>
</evidence>
<organism evidence="2">
    <name type="scientific">Oryza punctata</name>
    <name type="common">Red rice</name>
    <dbReference type="NCBI Taxonomy" id="4537"/>
    <lineage>
        <taxon>Eukaryota</taxon>
        <taxon>Viridiplantae</taxon>
        <taxon>Streptophyta</taxon>
        <taxon>Embryophyta</taxon>
        <taxon>Tracheophyta</taxon>
        <taxon>Spermatophyta</taxon>
        <taxon>Magnoliopsida</taxon>
        <taxon>Liliopsida</taxon>
        <taxon>Poales</taxon>
        <taxon>Poaceae</taxon>
        <taxon>BOP clade</taxon>
        <taxon>Oryzoideae</taxon>
        <taxon>Oryzeae</taxon>
        <taxon>Oryzinae</taxon>
        <taxon>Oryza</taxon>
    </lineage>
</organism>